<name>A0A3P6EUZ4_BRAOL</name>
<proteinExistence type="predicted"/>
<dbReference type="EMBL" id="LR031878">
    <property type="protein sequence ID" value="VDD48877.1"/>
    <property type="molecule type" value="Genomic_DNA"/>
</dbReference>
<sequence length="93" mass="10338">MGSSSTVTAYMSQVDYLLLLDLLSFDPPPEILVFLAPTPKLLLFTKKWISLKRPGAACSVKKRLDALLWHPARRTACKGLCTLAGRRTYSART</sequence>
<organism evidence="1">
    <name type="scientific">Brassica oleracea</name>
    <name type="common">Wild cabbage</name>
    <dbReference type="NCBI Taxonomy" id="3712"/>
    <lineage>
        <taxon>Eukaryota</taxon>
        <taxon>Viridiplantae</taxon>
        <taxon>Streptophyta</taxon>
        <taxon>Embryophyta</taxon>
        <taxon>Tracheophyta</taxon>
        <taxon>Spermatophyta</taxon>
        <taxon>Magnoliopsida</taxon>
        <taxon>eudicotyledons</taxon>
        <taxon>Gunneridae</taxon>
        <taxon>Pentapetalae</taxon>
        <taxon>rosids</taxon>
        <taxon>malvids</taxon>
        <taxon>Brassicales</taxon>
        <taxon>Brassicaceae</taxon>
        <taxon>Brassiceae</taxon>
        <taxon>Brassica</taxon>
    </lineage>
</organism>
<protein>
    <submittedName>
        <fullName evidence="1">Uncharacterized protein</fullName>
    </submittedName>
</protein>
<accession>A0A3P6EUZ4</accession>
<gene>
    <name evidence="1" type="ORF">BOLC1T01266H</name>
</gene>
<evidence type="ECO:0000313" key="1">
    <source>
        <dbReference type="EMBL" id="VDD48877.1"/>
    </source>
</evidence>
<reference evidence="1" key="1">
    <citation type="submission" date="2018-11" db="EMBL/GenBank/DDBJ databases">
        <authorList>
            <consortium name="Genoscope - CEA"/>
            <person name="William W."/>
        </authorList>
    </citation>
    <scope>NUCLEOTIDE SEQUENCE</scope>
</reference>
<dbReference type="AlphaFoldDB" id="A0A3P6EUZ4"/>